<evidence type="ECO:0000256" key="5">
    <source>
        <dbReference type="HAMAP-Rule" id="MF_01604"/>
    </source>
</evidence>
<dbReference type="GO" id="GO:0019165">
    <property type="term" value="F:thiamine kinase activity"/>
    <property type="evidence" value="ECO:0007669"/>
    <property type="project" value="UniProtKB-UniRule"/>
</dbReference>
<organism evidence="7 8">
    <name type="scientific">Providencia alcalifaciens</name>
    <dbReference type="NCBI Taxonomy" id="126385"/>
    <lineage>
        <taxon>Bacteria</taxon>
        <taxon>Pseudomonadati</taxon>
        <taxon>Pseudomonadota</taxon>
        <taxon>Gammaproteobacteria</taxon>
        <taxon>Enterobacterales</taxon>
        <taxon>Morganellaceae</taxon>
        <taxon>Providencia</taxon>
    </lineage>
</organism>
<dbReference type="GO" id="GO:0009229">
    <property type="term" value="P:thiamine diphosphate biosynthetic process"/>
    <property type="evidence" value="ECO:0007669"/>
    <property type="project" value="UniProtKB-UniRule"/>
</dbReference>
<dbReference type="Proteomes" id="UP000295055">
    <property type="component" value="Unassembled WGS sequence"/>
</dbReference>
<dbReference type="EC" id="2.7.1.89" evidence="5"/>
<evidence type="ECO:0000256" key="4">
    <source>
        <dbReference type="ARBA" id="ARBA00022840"/>
    </source>
</evidence>
<dbReference type="UniPathway" id="UPA00060">
    <property type="reaction ID" value="UER00596"/>
</dbReference>
<dbReference type="SUPFAM" id="SSF56112">
    <property type="entry name" value="Protein kinase-like (PK-like)"/>
    <property type="match status" value="1"/>
</dbReference>
<comment type="function">
    <text evidence="5">Catalyzes the phosphorylation of thiamine to thiamine phosphate.</text>
</comment>
<keyword evidence="1 5" id="KW-0808">Transferase</keyword>
<dbReference type="AlphaFoldDB" id="A0A4R3NNJ6"/>
<reference evidence="7 8" key="1">
    <citation type="submission" date="2019-03" db="EMBL/GenBank/DDBJ databases">
        <title>Genomic analyses of the natural microbiome of Caenorhabditis elegans.</title>
        <authorList>
            <person name="Samuel B."/>
        </authorList>
    </citation>
    <scope>NUCLEOTIDE SEQUENCE [LARGE SCALE GENOMIC DNA]</scope>
    <source>
        <strain evidence="7 8">JUb102</strain>
    </source>
</reference>
<dbReference type="InterPro" id="IPR011009">
    <property type="entry name" value="Kinase-like_dom_sf"/>
</dbReference>
<protein>
    <recommendedName>
        <fullName evidence="5">Thiamine kinase</fullName>
        <ecNumber evidence="5">2.7.1.89</ecNumber>
    </recommendedName>
</protein>
<accession>A0A4R3NNJ6</accession>
<comment type="caution">
    <text evidence="7">The sequence shown here is derived from an EMBL/GenBank/DDBJ whole genome shotgun (WGS) entry which is preliminary data.</text>
</comment>
<gene>
    <name evidence="5" type="primary">thiK</name>
    <name evidence="7" type="ORF">EC835_10268</name>
</gene>
<evidence type="ECO:0000259" key="6">
    <source>
        <dbReference type="Pfam" id="PF01636"/>
    </source>
</evidence>
<keyword evidence="3 5" id="KW-0418">Kinase</keyword>
<dbReference type="Gene3D" id="3.90.1200.10">
    <property type="match status" value="1"/>
</dbReference>
<sequence length="304" mass="35593">MRLCGLENRVLSNQSLLFALLAECFPAVLASCWEVSPLAGLSGGSYLVEYRCSTQTQDTVPSIKLIARSDGQAQNALYVNRRKESHILKQLKDFPYSPQVIGRNTHWLLLEWVDGNHPSYEQFLSSEFQKNLAEIVAKLHNHDVLNYRLPLRNEIAHYGYLIDNKRVSARWKRVHRHFLRTPMPKVLKLAPAHMDIHPGNVLCEQGVPKMLVDWEYAANTDIGLSLETYFQFNSLTVEQRDYFLTQYCYTYGAYKDKFRLAEHCLQWEPWVKYMTLMWYEVQWSQRQEAQFLNDSSPLRDYFGL</sequence>
<evidence type="ECO:0000256" key="3">
    <source>
        <dbReference type="ARBA" id="ARBA00022777"/>
    </source>
</evidence>
<comment type="catalytic activity">
    <reaction evidence="5">
        <text>thiamine + ATP = thiamine phosphate + ADP + H(+)</text>
        <dbReference type="Rhea" id="RHEA:12012"/>
        <dbReference type="ChEBI" id="CHEBI:15378"/>
        <dbReference type="ChEBI" id="CHEBI:18385"/>
        <dbReference type="ChEBI" id="CHEBI:30616"/>
        <dbReference type="ChEBI" id="CHEBI:37575"/>
        <dbReference type="ChEBI" id="CHEBI:456216"/>
        <dbReference type="EC" id="2.7.1.89"/>
    </reaction>
</comment>
<name>A0A4R3NNJ6_9GAMM</name>
<dbReference type="GO" id="GO:0005524">
    <property type="term" value="F:ATP binding"/>
    <property type="evidence" value="ECO:0007669"/>
    <property type="project" value="UniProtKB-KW"/>
</dbReference>
<feature type="domain" description="Aminoglycoside phosphotransferase" evidence="6">
    <location>
        <begin position="80"/>
        <end position="253"/>
    </location>
</feature>
<evidence type="ECO:0000313" key="8">
    <source>
        <dbReference type="Proteomes" id="UP000295055"/>
    </source>
</evidence>
<keyword evidence="4 5" id="KW-0067">ATP-binding</keyword>
<proteinExistence type="inferred from homology"/>
<keyword evidence="2 5" id="KW-0547">Nucleotide-binding</keyword>
<comment type="pathway">
    <text evidence="5">Cofactor biosynthesis; thiamine diphosphate biosynthesis; thiamine phosphate from thiamine: step 1/1.</text>
</comment>
<dbReference type="HAMAP" id="MF_01604">
    <property type="entry name" value="Thiamine_kinase"/>
    <property type="match status" value="1"/>
</dbReference>
<evidence type="ECO:0000313" key="7">
    <source>
        <dbReference type="EMBL" id="TCT36619.1"/>
    </source>
</evidence>
<dbReference type="InterPro" id="IPR002575">
    <property type="entry name" value="Aminoglycoside_PTrfase"/>
</dbReference>
<dbReference type="Pfam" id="PF01636">
    <property type="entry name" value="APH"/>
    <property type="match status" value="1"/>
</dbReference>
<dbReference type="GO" id="GO:0006772">
    <property type="term" value="P:thiamine metabolic process"/>
    <property type="evidence" value="ECO:0007669"/>
    <property type="project" value="InterPro"/>
</dbReference>
<evidence type="ECO:0000256" key="1">
    <source>
        <dbReference type="ARBA" id="ARBA00022679"/>
    </source>
</evidence>
<dbReference type="EMBL" id="SMAS01000002">
    <property type="protein sequence ID" value="TCT36619.1"/>
    <property type="molecule type" value="Genomic_DNA"/>
</dbReference>
<comment type="similarity">
    <text evidence="5">Belongs to the thiamine kinase family.</text>
</comment>
<dbReference type="InterPro" id="IPR014093">
    <property type="entry name" value="Thiamine_kinase"/>
</dbReference>
<evidence type="ECO:0000256" key="2">
    <source>
        <dbReference type="ARBA" id="ARBA00022741"/>
    </source>
</evidence>